<accession>A0A4V3S645</accession>
<organism evidence="8 9">
    <name type="scientific">Temnothorax longispinosus</name>
    <dbReference type="NCBI Taxonomy" id="300112"/>
    <lineage>
        <taxon>Eukaryota</taxon>
        <taxon>Metazoa</taxon>
        <taxon>Ecdysozoa</taxon>
        <taxon>Arthropoda</taxon>
        <taxon>Hexapoda</taxon>
        <taxon>Insecta</taxon>
        <taxon>Pterygota</taxon>
        <taxon>Neoptera</taxon>
        <taxon>Endopterygota</taxon>
        <taxon>Hymenoptera</taxon>
        <taxon>Apocrita</taxon>
        <taxon>Aculeata</taxon>
        <taxon>Formicoidea</taxon>
        <taxon>Formicidae</taxon>
        <taxon>Myrmicinae</taxon>
        <taxon>Temnothorax</taxon>
    </lineage>
</organism>
<dbReference type="InterPro" id="IPR029034">
    <property type="entry name" value="Cystine-knot_cytokine"/>
</dbReference>
<dbReference type="GO" id="GO:0045087">
    <property type="term" value="P:innate immune response"/>
    <property type="evidence" value="ECO:0007669"/>
    <property type="project" value="TreeGrafter"/>
</dbReference>
<dbReference type="AlphaFoldDB" id="A0A4V3S645"/>
<dbReference type="SUPFAM" id="SSF57501">
    <property type="entry name" value="Cystine-knot cytokines"/>
    <property type="match status" value="2"/>
</dbReference>
<dbReference type="Pfam" id="PF16077">
    <property type="entry name" value="Spaetzle"/>
    <property type="match status" value="2"/>
</dbReference>
<dbReference type="PANTHER" id="PTHR23199">
    <property type="entry name" value="NEUROTROPHIN 1-RELATED"/>
    <property type="match status" value="1"/>
</dbReference>
<feature type="compositionally biased region" description="Polar residues" evidence="4">
    <location>
        <begin position="821"/>
        <end position="832"/>
    </location>
</feature>
<feature type="compositionally biased region" description="Polar residues" evidence="4">
    <location>
        <begin position="951"/>
        <end position="964"/>
    </location>
</feature>
<dbReference type="Pfam" id="PF24103">
    <property type="entry name" value="NT_N"/>
    <property type="match status" value="1"/>
</dbReference>
<evidence type="ECO:0000313" key="9">
    <source>
        <dbReference type="Proteomes" id="UP000310200"/>
    </source>
</evidence>
<evidence type="ECO:0000256" key="3">
    <source>
        <dbReference type="ARBA" id="ARBA00023180"/>
    </source>
</evidence>
<protein>
    <recommendedName>
        <fullName evidence="10">Protein spaetzle</fullName>
    </recommendedName>
</protein>
<dbReference type="GO" id="GO:0005121">
    <property type="term" value="F:Toll binding"/>
    <property type="evidence" value="ECO:0007669"/>
    <property type="project" value="TreeGrafter"/>
</dbReference>
<feature type="domain" description="Spaetzle" evidence="6">
    <location>
        <begin position="658"/>
        <end position="747"/>
    </location>
</feature>
<evidence type="ECO:0000256" key="2">
    <source>
        <dbReference type="ARBA" id="ARBA00023157"/>
    </source>
</evidence>
<keyword evidence="3" id="KW-0325">Glycoprotein</keyword>
<feature type="region of interest" description="Disordered" evidence="4">
    <location>
        <begin position="803"/>
        <end position="924"/>
    </location>
</feature>
<evidence type="ECO:0000259" key="6">
    <source>
        <dbReference type="Pfam" id="PF16077"/>
    </source>
</evidence>
<feature type="compositionally biased region" description="Polar residues" evidence="4">
    <location>
        <begin position="891"/>
        <end position="901"/>
    </location>
</feature>
<feature type="region of interest" description="Disordered" evidence="4">
    <location>
        <begin position="133"/>
        <end position="161"/>
    </location>
</feature>
<feature type="compositionally biased region" description="Basic and acidic residues" evidence="4">
    <location>
        <begin position="562"/>
        <end position="571"/>
    </location>
</feature>
<feature type="region of interest" description="Disordered" evidence="4">
    <location>
        <begin position="548"/>
        <end position="571"/>
    </location>
</feature>
<dbReference type="InterPro" id="IPR056200">
    <property type="entry name" value="NT_N"/>
</dbReference>
<feature type="signal peptide" evidence="5">
    <location>
        <begin position="1"/>
        <end position="21"/>
    </location>
</feature>
<evidence type="ECO:0000256" key="5">
    <source>
        <dbReference type="SAM" id="SignalP"/>
    </source>
</evidence>
<dbReference type="GO" id="GO:0005615">
    <property type="term" value="C:extracellular space"/>
    <property type="evidence" value="ECO:0007669"/>
    <property type="project" value="UniProtKB-ARBA"/>
</dbReference>
<keyword evidence="1 5" id="KW-0732">Signal</keyword>
<dbReference type="InterPro" id="IPR052444">
    <property type="entry name" value="Spz/Toll_ligand-like"/>
</dbReference>
<dbReference type="STRING" id="300112.A0A4V3S645"/>
<sequence length="971" mass="111304">MRIGQSYWVLLTVVLLSPIHAEKKNNVSNVDDGEKVQEKISTSLKLSDEDVKNRTTKAMPEKREQIGEVIPKIRSTSLPQKLATLISTKISNNDTTSPPLEEVQSLVGGGNRENASRELMLPSNMAIAKIISNDSDSEESEEEEDSDEMPEALPEAQELRLVRPQERRRPVFVKPLRPVRPSFPNRRNVYTGLPRPPVMRPSKRPSEPKRRPTENECTFFTKTVCLEASDYPHEAIIRSLRSNKEMVSALLTDYKAQDGSAEEKLPSALPLENKYENRYESNEIKRRFDNPFDNVEEGFTCPSTVKYARPQLARAASGVWKYIINTGEHTQTIRLEKCSNPQSSCSFISENYRSSCVQVYNYHRLLTWDQKLGLHMDIFKVPTCCSCHVHGYAEIFPPHQKDPPTKPKETFPGADFATINDQKDDFQDLNKPVVLNHIAKYTSTLNYDSIHDCAILGFRTGASYDFTCIAAAFKQRLLCKYFHVFDIFYYDDSSASQGPSLESREWWCRGYYTAQELRLVRPQERRRPVFVKPLRPVRPSFPNRRNVYTGLPRPPVMRPSKRPSEPKRRPTENECTFFTKTVCLEASDYPHEAIIRSLRSNKEMVSALLTDYKAQDGSAEEKLPSALPLENKYENRYESNEIKRRFDNPFDNVEEGFTCPSTVKYARPQLARAASGVWKYIINTGEHTQTIRLEKCSNPQSSCSFISENYRSSCVQVYNYHRLLTWDQKLGLHMDIFKVPTCCSCHVHGYAEIFPPHQKDPPTKPKETFPGADFATINDQKDDFQDLNKPVVLNHIAKYTPTLNYDSIHGSSNKKPVLEISPTSRPSFTNTRTRPKKPPSIPRPYDKLPQQHAPNTRAPGYKGPLTKSRPTRLNRPPFRRESTAHEDYTETSRNSTTNRQPYDQDVDATSKLQNGGFDDEYQEPQRRINYNYHPIIDFFKPEASMLQSAEPQLATQPAPVQSDNAWKPMIS</sequence>
<keyword evidence="2" id="KW-1015">Disulfide bond</keyword>
<dbReference type="PANTHER" id="PTHR23199:SF12">
    <property type="entry name" value="NEUROTROPHIN 1-RELATED"/>
    <property type="match status" value="1"/>
</dbReference>
<proteinExistence type="predicted"/>
<comment type="caution">
    <text evidence="8">The sequence shown here is derived from an EMBL/GenBank/DDBJ whole genome shotgun (WGS) entry which is preliminary data.</text>
</comment>
<feature type="compositionally biased region" description="Basic and acidic residues" evidence="4">
    <location>
        <begin position="204"/>
        <end position="213"/>
    </location>
</feature>
<feature type="domain" description="Spaetzle" evidence="6">
    <location>
        <begin position="300"/>
        <end position="389"/>
    </location>
</feature>
<dbReference type="EMBL" id="QBLH01003970">
    <property type="protein sequence ID" value="TGZ32024.1"/>
    <property type="molecule type" value="Genomic_DNA"/>
</dbReference>
<feature type="region of interest" description="Disordered" evidence="4">
    <location>
        <begin position="951"/>
        <end position="971"/>
    </location>
</feature>
<dbReference type="GO" id="GO:0008083">
    <property type="term" value="F:growth factor activity"/>
    <property type="evidence" value="ECO:0007669"/>
    <property type="project" value="TreeGrafter"/>
</dbReference>
<feature type="compositionally biased region" description="Acidic residues" evidence="4">
    <location>
        <begin position="135"/>
        <end position="150"/>
    </location>
</feature>
<feature type="region of interest" description="Disordered" evidence="4">
    <location>
        <begin position="183"/>
        <end position="213"/>
    </location>
</feature>
<dbReference type="Gene3D" id="2.10.90.10">
    <property type="entry name" value="Cystine-knot cytokines"/>
    <property type="match status" value="2"/>
</dbReference>
<dbReference type="Proteomes" id="UP000310200">
    <property type="component" value="Unassembled WGS sequence"/>
</dbReference>
<feature type="chain" id="PRO_5020279264" description="Protein spaetzle" evidence="5">
    <location>
        <begin position="22"/>
        <end position="971"/>
    </location>
</feature>
<feature type="compositionally biased region" description="Polar residues" evidence="4">
    <location>
        <begin position="803"/>
        <end position="814"/>
    </location>
</feature>
<evidence type="ECO:0008006" key="10">
    <source>
        <dbReference type="Google" id="ProtNLM"/>
    </source>
</evidence>
<reference evidence="8 9" key="1">
    <citation type="journal article" date="2019" name="Philos. Trans. R. Soc. Lond., B, Biol. Sci.">
        <title>Ant behaviour and brain gene expression of defending hosts depend on the ecological success of the intruding social parasite.</title>
        <authorList>
            <person name="Kaur R."/>
            <person name="Stoldt M."/>
            <person name="Jongepier E."/>
            <person name="Feldmeyer B."/>
            <person name="Menzel F."/>
            <person name="Bornberg-Bauer E."/>
            <person name="Foitzik S."/>
        </authorList>
    </citation>
    <scope>NUCLEOTIDE SEQUENCE [LARGE SCALE GENOMIC DNA]</scope>
    <source>
        <tissue evidence="8">Whole body</tissue>
    </source>
</reference>
<dbReference type="InterPro" id="IPR032104">
    <property type="entry name" value="Spaetzle"/>
</dbReference>
<name>A0A4V3S645_9HYME</name>
<evidence type="ECO:0000256" key="4">
    <source>
        <dbReference type="SAM" id="MobiDB-lite"/>
    </source>
</evidence>
<feature type="compositionally biased region" description="Basic and acidic residues" evidence="4">
    <location>
        <begin position="878"/>
        <end position="890"/>
    </location>
</feature>
<evidence type="ECO:0000259" key="7">
    <source>
        <dbReference type="Pfam" id="PF24103"/>
    </source>
</evidence>
<gene>
    <name evidence="8" type="ORF">DBV15_03789</name>
</gene>
<evidence type="ECO:0000256" key="1">
    <source>
        <dbReference type="ARBA" id="ARBA00022729"/>
    </source>
</evidence>
<feature type="domain" description="Neurotrophin 1 N-terminal" evidence="7">
    <location>
        <begin position="46"/>
        <end position="140"/>
    </location>
</feature>
<dbReference type="GO" id="GO:0021556">
    <property type="term" value="P:central nervous system formation"/>
    <property type="evidence" value="ECO:0007669"/>
    <property type="project" value="TreeGrafter"/>
</dbReference>
<evidence type="ECO:0000313" key="8">
    <source>
        <dbReference type="EMBL" id="TGZ32024.1"/>
    </source>
</evidence>
<keyword evidence="9" id="KW-1185">Reference proteome</keyword>